<dbReference type="Gene3D" id="3.30.230.40">
    <property type="entry name" value="Imidazole glycerol phosphate dehydratase, domain 1"/>
    <property type="match status" value="2"/>
</dbReference>
<comment type="catalytic activity">
    <reaction evidence="12">
        <text>D-erythro-1-(imidazol-4-yl)glycerol 3-phosphate = 3-(imidazol-4-yl)-2-oxopropyl phosphate + H2O</text>
        <dbReference type="Rhea" id="RHEA:11040"/>
        <dbReference type="ChEBI" id="CHEBI:15377"/>
        <dbReference type="ChEBI" id="CHEBI:57766"/>
        <dbReference type="ChEBI" id="CHEBI:58278"/>
        <dbReference type="EC" id="4.2.1.19"/>
    </reaction>
</comment>
<feature type="active site" description="Nucleophile" evidence="12">
    <location>
        <position position="8"/>
    </location>
</feature>
<dbReference type="FunFam" id="3.30.230.40:FF:000003">
    <property type="entry name" value="Imidazoleglycerol-phosphate dehydratase HisB"/>
    <property type="match status" value="1"/>
</dbReference>
<dbReference type="EMBL" id="NWGY01000008">
    <property type="protein sequence ID" value="MDV3663686.1"/>
    <property type="molecule type" value="Genomic_DNA"/>
</dbReference>
<dbReference type="Gene3D" id="3.40.50.1000">
    <property type="entry name" value="HAD superfamily/HAD-like"/>
    <property type="match status" value="1"/>
</dbReference>
<evidence type="ECO:0000256" key="9">
    <source>
        <dbReference type="ARBA" id="ARBA00023239"/>
    </source>
</evidence>
<dbReference type="InterPro" id="IPR006543">
    <property type="entry name" value="Histidinol-phos"/>
</dbReference>
<dbReference type="NCBIfam" id="NF002111">
    <property type="entry name" value="PRK00951.2-1"/>
    <property type="match status" value="1"/>
</dbReference>
<evidence type="ECO:0000256" key="6">
    <source>
        <dbReference type="ARBA" id="ARBA00022801"/>
    </source>
</evidence>
<comment type="pathway">
    <text evidence="2 12">Amino-acid biosynthesis; L-histidine biosynthesis; L-histidine from 5-phospho-alpha-D-ribose 1-diphosphate: step 6/9.</text>
</comment>
<dbReference type="EC" id="4.2.1.19" evidence="12"/>
<comment type="similarity">
    <text evidence="12">In the C-terminal section; belongs to the imidazoleglycerol-phosphate dehydratase family.</text>
</comment>
<dbReference type="FunFam" id="3.30.230.40:FF:000001">
    <property type="entry name" value="Imidazoleglycerol-phosphate dehydratase HisB"/>
    <property type="match status" value="1"/>
</dbReference>
<keyword evidence="5 12" id="KW-0479">Metal-binding</keyword>
<dbReference type="EC" id="3.1.3.15" evidence="12"/>
<comment type="caution">
    <text evidence="13">The sequence shown here is derived from an EMBL/GenBank/DDBJ whole genome shotgun (WGS) entry which is preliminary data.</text>
</comment>
<dbReference type="Pfam" id="PF00475">
    <property type="entry name" value="IGPD"/>
    <property type="match status" value="1"/>
</dbReference>
<dbReference type="PROSITE" id="PS00954">
    <property type="entry name" value="IGP_DEHYDRATASE_1"/>
    <property type="match status" value="1"/>
</dbReference>
<feature type="region of interest" description="Histidinol-phosphatase" evidence="12">
    <location>
        <begin position="1"/>
        <end position="186"/>
    </location>
</feature>
<dbReference type="PROSITE" id="PS00955">
    <property type="entry name" value="IGP_DEHYDRATASE_2"/>
    <property type="match status" value="1"/>
</dbReference>
<dbReference type="InterPro" id="IPR005954">
    <property type="entry name" value="HisB_N"/>
</dbReference>
<dbReference type="InterPro" id="IPR000807">
    <property type="entry name" value="ImidazoleglycerolP_deHydtase"/>
</dbReference>
<dbReference type="GO" id="GO:0005737">
    <property type="term" value="C:cytoplasm"/>
    <property type="evidence" value="ECO:0007669"/>
    <property type="project" value="UniProtKB-SubCell"/>
</dbReference>
<keyword evidence="9 12" id="KW-0456">Lyase</keyword>
<comment type="catalytic activity">
    <reaction evidence="11 12">
        <text>L-histidinol phosphate + H2O = L-histidinol + phosphate</text>
        <dbReference type="Rhea" id="RHEA:14465"/>
        <dbReference type="ChEBI" id="CHEBI:15377"/>
        <dbReference type="ChEBI" id="CHEBI:43474"/>
        <dbReference type="ChEBI" id="CHEBI:57699"/>
        <dbReference type="ChEBI" id="CHEBI:57980"/>
        <dbReference type="EC" id="3.1.3.15"/>
    </reaction>
</comment>
<feature type="binding site" evidence="12">
    <location>
        <position position="10"/>
    </location>
    <ligand>
        <name>Mg(2+)</name>
        <dbReference type="ChEBI" id="CHEBI:18420"/>
    </ligand>
</feature>
<accession>A0AAE4T0H2</accession>
<dbReference type="Pfam" id="PF13242">
    <property type="entry name" value="Hydrolase_like"/>
    <property type="match status" value="1"/>
</dbReference>
<evidence type="ECO:0000256" key="11">
    <source>
        <dbReference type="ARBA" id="ARBA00049158"/>
    </source>
</evidence>
<keyword evidence="4 12" id="KW-0028">Amino-acid biosynthesis</keyword>
<evidence type="ECO:0000256" key="2">
    <source>
        <dbReference type="ARBA" id="ARBA00005047"/>
    </source>
</evidence>
<evidence type="ECO:0000256" key="5">
    <source>
        <dbReference type="ARBA" id="ARBA00022723"/>
    </source>
</evidence>
<evidence type="ECO:0000256" key="12">
    <source>
        <dbReference type="HAMAP-Rule" id="MF_01022"/>
    </source>
</evidence>
<dbReference type="NCBIfam" id="TIGR01656">
    <property type="entry name" value="Histidinol-ppas"/>
    <property type="match status" value="1"/>
</dbReference>
<dbReference type="InterPro" id="IPR020568">
    <property type="entry name" value="Ribosomal_Su5_D2-typ_SF"/>
</dbReference>
<dbReference type="PANTHER" id="PTHR23133">
    <property type="entry name" value="IMIDAZOLEGLYCEROL-PHOSPHATE DEHYDRATASE HIS7"/>
    <property type="match status" value="1"/>
</dbReference>
<keyword evidence="8 12" id="KW-0368">Histidine biosynthesis</keyword>
<keyword evidence="6 12" id="KW-0378">Hydrolase</keyword>
<dbReference type="HAMAP" id="MF_00076">
    <property type="entry name" value="HisB"/>
    <property type="match status" value="1"/>
</dbReference>
<protein>
    <recommendedName>
        <fullName evidence="12">Histidine biosynthesis bifunctional protein HisB</fullName>
    </recommendedName>
    <domain>
        <recommendedName>
            <fullName evidence="12">Histidinol-phosphatase</fullName>
            <ecNumber evidence="12">3.1.3.15</ecNumber>
        </recommendedName>
    </domain>
    <domain>
        <recommendedName>
            <fullName evidence="12">Imidazoleglycerol-phosphate dehydratase</fullName>
            <shortName evidence="12">IGPD</shortName>
            <ecNumber evidence="12">4.2.1.19</ecNumber>
        </recommendedName>
    </domain>
</protein>
<dbReference type="NCBIfam" id="NF003937">
    <property type="entry name" value="PRK05446.1"/>
    <property type="match status" value="1"/>
</dbReference>
<dbReference type="GO" id="GO:0046872">
    <property type="term" value="F:metal ion binding"/>
    <property type="evidence" value="ECO:0007669"/>
    <property type="project" value="UniProtKB-KW"/>
</dbReference>
<evidence type="ECO:0000313" key="13">
    <source>
        <dbReference type="EMBL" id="MDV3663686.1"/>
    </source>
</evidence>
<gene>
    <name evidence="12" type="primary">hisB</name>
    <name evidence="13" type="ORF">CMU51_06390</name>
</gene>
<keyword evidence="7 12" id="KW-0460">Magnesium</keyword>
<dbReference type="InterPro" id="IPR006549">
    <property type="entry name" value="HAD-SF_hydro_IIIA"/>
</dbReference>
<evidence type="ECO:0000256" key="1">
    <source>
        <dbReference type="ARBA" id="ARBA00001946"/>
    </source>
</evidence>
<comment type="caution">
    <text evidence="12">Lacks conserved residue(s) required for the propagation of feature annotation.</text>
</comment>
<dbReference type="GO" id="GO:0004424">
    <property type="term" value="F:imidazoleglycerol-phosphate dehydratase activity"/>
    <property type="evidence" value="ECO:0007669"/>
    <property type="project" value="UniProtKB-UniRule"/>
</dbReference>
<dbReference type="NCBIfam" id="TIGR01662">
    <property type="entry name" value="HAD-SF-IIIA"/>
    <property type="match status" value="1"/>
</dbReference>
<dbReference type="PANTHER" id="PTHR23133:SF2">
    <property type="entry name" value="IMIDAZOLEGLYCEROL-PHOSPHATE DEHYDRATASE"/>
    <property type="match status" value="1"/>
</dbReference>
<organism evidence="13 14">
    <name type="scientific">Elizabethkingia anophelis</name>
    <dbReference type="NCBI Taxonomy" id="1117645"/>
    <lineage>
        <taxon>Bacteria</taxon>
        <taxon>Pseudomonadati</taxon>
        <taxon>Bacteroidota</taxon>
        <taxon>Flavobacteriia</taxon>
        <taxon>Flavobacteriales</taxon>
        <taxon>Weeksellaceae</taxon>
        <taxon>Elizabethkingia</taxon>
    </lineage>
</organism>
<comment type="pathway">
    <text evidence="12">Amino-acid biosynthesis; L-histidine biosynthesis; L-histidine from 5-phospho-alpha-D-ribose 1-diphosphate: step 8/9.</text>
</comment>
<dbReference type="NCBIfam" id="TIGR01261">
    <property type="entry name" value="hisB_Nterm"/>
    <property type="match status" value="1"/>
</dbReference>
<dbReference type="SUPFAM" id="SSF54211">
    <property type="entry name" value="Ribosomal protein S5 domain 2-like"/>
    <property type="match status" value="2"/>
</dbReference>
<keyword evidence="3 12" id="KW-0963">Cytoplasm</keyword>
<comment type="similarity">
    <text evidence="12">In the N-terminal section; belongs to the histidinol-phosphatase family.</text>
</comment>
<dbReference type="SUPFAM" id="SSF56784">
    <property type="entry name" value="HAD-like"/>
    <property type="match status" value="1"/>
</dbReference>
<dbReference type="InterPro" id="IPR036412">
    <property type="entry name" value="HAD-like_sf"/>
</dbReference>
<evidence type="ECO:0000256" key="3">
    <source>
        <dbReference type="ARBA" id="ARBA00022490"/>
    </source>
</evidence>
<dbReference type="NCBIfam" id="NF002114">
    <property type="entry name" value="PRK00951.2-4"/>
    <property type="match status" value="1"/>
</dbReference>
<feature type="binding site" evidence="12">
    <location>
        <position position="129"/>
    </location>
    <ligand>
        <name>Mg(2+)</name>
        <dbReference type="ChEBI" id="CHEBI:18420"/>
    </ligand>
</feature>
<keyword evidence="10 12" id="KW-0511">Multifunctional enzyme</keyword>
<proteinExistence type="inferred from homology"/>
<comment type="subcellular location">
    <subcellularLocation>
        <location evidence="12">Cytoplasm</location>
    </subcellularLocation>
</comment>
<dbReference type="Proteomes" id="UP001189000">
    <property type="component" value="Unassembled WGS sequence"/>
</dbReference>
<name>A0AAE4T0H2_9FLAO</name>
<dbReference type="GO" id="GO:0004401">
    <property type="term" value="F:histidinol-phosphatase activity"/>
    <property type="evidence" value="ECO:0007669"/>
    <property type="project" value="UniProtKB-UniRule"/>
</dbReference>
<dbReference type="AlphaFoldDB" id="A0AAE4T0H2"/>
<dbReference type="GO" id="GO:0000105">
    <property type="term" value="P:L-histidine biosynthetic process"/>
    <property type="evidence" value="ECO:0007669"/>
    <property type="project" value="UniProtKB-UniRule"/>
</dbReference>
<feature type="region of interest" description="Imidazoleglycerol-phosphate dehydratase" evidence="12">
    <location>
        <begin position="187"/>
        <end position="377"/>
    </location>
</feature>
<feature type="active site" description="Proton donor" evidence="12">
    <location>
        <position position="10"/>
    </location>
</feature>
<reference evidence="13" key="1">
    <citation type="submission" date="2023-02" db="EMBL/GenBank/DDBJ databases">
        <title>Elizabethkingia anophelis draft genomes.</title>
        <authorList>
            <person name="Nicholson A.C."/>
            <person name="Whitney A.M."/>
            <person name="Humrighouse B.W."/>
            <person name="Villarma A."/>
            <person name="Bell M."/>
            <person name="Mcquiston J."/>
        </authorList>
    </citation>
    <scope>NUCLEOTIDE SEQUENCE</scope>
    <source>
        <strain evidence="13">B4955</strain>
    </source>
</reference>
<evidence type="ECO:0000256" key="10">
    <source>
        <dbReference type="ARBA" id="ARBA00023268"/>
    </source>
</evidence>
<evidence type="ECO:0000256" key="8">
    <source>
        <dbReference type="ARBA" id="ARBA00023102"/>
    </source>
</evidence>
<comment type="cofactor">
    <cofactor evidence="1 12">
        <name>Mg(2+)</name>
        <dbReference type="ChEBI" id="CHEBI:18420"/>
    </cofactor>
</comment>
<evidence type="ECO:0000313" key="14">
    <source>
        <dbReference type="Proteomes" id="UP001189000"/>
    </source>
</evidence>
<feature type="binding site" evidence="12">
    <location>
        <position position="8"/>
    </location>
    <ligand>
        <name>Mg(2+)</name>
        <dbReference type="ChEBI" id="CHEBI:18420"/>
    </ligand>
</feature>
<sequence>MKKVLFIDRDGTLVLEPEDYQVDSFTKLEFYPEVFQYLSKIAKELDYELIMVTNQDGLGTDVHPEENFWPVHQFIIKALENEDIYFSEVLIDKTFPSENAPTRKPNTGLLTRYINNPEYDLQNSYVIGDRITDVKLAKNLDSKGIFIANDENLGAEEISKEESLEQYIALKTTSWKAIYEFLKLKSRTASVERNTNETKIKINLNLDGTGKSNIQTGLGFFDHMLDQIARHGQMDLDIIVSGDLEVDEHHTIEDTAIALGEVFSTALGNKLGIERYGFTLPMDDCLAQVAIDFGGRNWLVWDADFKREKIGEMPTEMFYHFFKSFTDGARANLNIKAEGQNEHHKIEAIFKAFAKAIKSAVKRDPEKMILPSTKGML</sequence>
<evidence type="ECO:0000256" key="4">
    <source>
        <dbReference type="ARBA" id="ARBA00022605"/>
    </source>
</evidence>
<dbReference type="InterPro" id="IPR023214">
    <property type="entry name" value="HAD_sf"/>
</dbReference>
<dbReference type="InterPro" id="IPR020565">
    <property type="entry name" value="ImidazoleglycerP_deHydtase_CS"/>
</dbReference>
<dbReference type="InterPro" id="IPR038494">
    <property type="entry name" value="IGPD_sf"/>
</dbReference>
<dbReference type="InterPro" id="IPR020566">
    <property type="entry name" value="His_synth_bifunc_HisB"/>
</dbReference>
<dbReference type="HAMAP" id="MF_01022">
    <property type="entry name" value="Bifunc_HisB"/>
    <property type="match status" value="1"/>
</dbReference>
<dbReference type="CDD" id="cd07914">
    <property type="entry name" value="IGPD"/>
    <property type="match status" value="1"/>
</dbReference>
<evidence type="ECO:0000256" key="7">
    <source>
        <dbReference type="ARBA" id="ARBA00022842"/>
    </source>
</evidence>